<keyword evidence="2" id="KW-1185">Reference proteome</keyword>
<evidence type="ECO:0000313" key="1">
    <source>
        <dbReference type="EMBL" id="KAJ2995306.1"/>
    </source>
</evidence>
<organism evidence="1 2">
    <name type="scientific">Xylaria curta</name>
    <dbReference type="NCBI Taxonomy" id="42375"/>
    <lineage>
        <taxon>Eukaryota</taxon>
        <taxon>Fungi</taxon>
        <taxon>Dikarya</taxon>
        <taxon>Ascomycota</taxon>
        <taxon>Pezizomycotina</taxon>
        <taxon>Sordariomycetes</taxon>
        <taxon>Xylariomycetidae</taxon>
        <taxon>Xylariales</taxon>
        <taxon>Xylariaceae</taxon>
        <taxon>Xylaria</taxon>
    </lineage>
</organism>
<dbReference type="EMBL" id="JAPDGR010000138">
    <property type="protein sequence ID" value="KAJ2995306.1"/>
    <property type="molecule type" value="Genomic_DNA"/>
</dbReference>
<dbReference type="Proteomes" id="UP001143856">
    <property type="component" value="Unassembled WGS sequence"/>
</dbReference>
<accession>A0ACC1PMK0</accession>
<reference evidence="1" key="1">
    <citation type="submission" date="2022-10" db="EMBL/GenBank/DDBJ databases">
        <title>Genome Sequence of Xylaria curta.</title>
        <authorList>
            <person name="Buettner E."/>
        </authorList>
    </citation>
    <scope>NUCLEOTIDE SEQUENCE</scope>
    <source>
        <strain evidence="1">Babe10</strain>
    </source>
</reference>
<proteinExistence type="predicted"/>
<protein>
    <submittedName>
        <fullName evidence="1">Uncharacterized protein</fullName>
    </submittedName>
</protein>
<name>A0ACC1PMK0_9PEZI</name>
<gene>
    <name evidence="1" type="ORF">NUW58_g1303</name>
</gene>
<sequence>MNSPRDLTESTESSPSSSSSSSQSFAPESSVSTGNPIVQQLTTQLQSLNLESPTQRRVTASQVQEKVTASQVQERVTASQVQERVTASQSHLHVPKEEVTTSQSDTRTLREEVRASQAEVEGPSHFWPRLHSPSSPHSPSGLSCPPSSLQDTHQPRPQPHPSGVQSVKSSPEEPLLTPGSDLMQSDITLPQDISTESTSAPVFPLNPHPSDSSVSVPDLLKSAHPSDSSVSALDLLKSAPRSVRPLGALAPPSDHPHPSGS</sequence>
<evidence type="ECO:0000313" key="2">
    <source>
        <dbReference type="Proteomes" id="UP001143856"/>
    </source>
</evidence>
<comment type="caution">
    <text evidence="1">The sequence shown here is derived from an EMBL/GenBank/DDBJ whole genome shotgun (WGS) entry which is preliminary data.</text>
</comment>